<proteinExistence type="predicted"/>
<evidence type="ECO:0000256" key="1">
    <source>
        <dbReference type="SAM" id="Phobius"/>
    </source>
</evidence>
<comment type="caution">
    <text evidence="2">The sequence shown here is derived from an EMBL/GenBank/DDBJ whole genome shotgun (WGS) entry which is preliminary data.</text>
</comment>
<feature type="transmembrane region" description="Helical" evidence="1">
    <location>
        <begin position="20"/>
        <end position="39"/>
    </location>
</feature>
<protein>
    <submittedName>
        <fullName evidence="2">Uncharacterized protein</fullName>
    </submittedName>
</protein>
<organism evidence="2">
    <name type="scientific">uncultured bacterium</name>
    <name type="common">gcode 4</name>
    <dbReference type="NCBI Taxonomy" id="1234023"/>
    <lineage>
        <taxon>Bacteria</taxon>
        <taxon>environmental samples</taxon>
    </lineage>
</organism>
<keyword evidence="1" id="KW-0812">Transmembrane</keyword>
<sequence>MWKTLDFSEAHTYRKKSSTYANRILTILEFLMILQSYPIEFLENINTLKILPLEWIINTAQDYKIV</sequence>
<reference evidence="2" key="1">
    <citation type="journal article" date="2012" name="Science">
        <title>Fermentation, hydrogen, and sulfur metabolism in multiple uncultivated bacterial phyla.</title>
        <authorList>
            <person name="Wrighton K.C."/>
            <person name="Thomas B.C."/>
            <person name="Sharon I."/>
            <person name="Miller C.S."/>
            <person name="Castelle C.J."/>
            <person name="VerBerkmoes N.C."/>
            <person name="Wilkins M.J."/>
            <person name="Hettich R.L."/>
            <person name="Lipton M.S."/>
            <person name="Williams K.H."/>
            <person name="Long P.E."/>
            <person name="Banfield J.F."/>
        </authorList>
    </citation>
    <scope>NUCLEOTIDE SEQUENCE [LARGE SCALE GENOMIC DNA]</scope>
</reference>
<dbReference type="AlphaFoldDB" id="K1XIH6"/>
<keyword evidence="1" id="KW-0472">Membrane</keyword>
<gene>
    <name evidence="2" type="ORF">ACD_80C00131G0014</name>
</gene>
<evidence type="ECO:0000313" key="2">
    <source>
        <dbReference type="EMBL" id="EKD25011.1"/>
    </source>
</evidence>
<dbReference type="EMBL" id="AMFJ01036138">
    <property type="protein sequence ID" value="EKD25011.1"/>
    <property type="molecule type" value="Genomic_DNA"/>
</dbReference>
<name>K1XIH6_9BACT</name>
<accession>K1XIH6</accession>
<keyword evidence="1" id="KW-1133">Transmembrane helix</keyword>